<dbReference type="AlphaFoldDB" id="A0A0S2K3L8"/>
<evidence type="ECO:0000313" key="3">
    <source>
        <dbReference type="Proteomes" id="UP000061457"/>
    </source>
</evidence>
<evidence type="ECO:0000256" key="1">
    <source>
        <dbReference type="SAM" id="SignalP"/>
    </source>
</evidence>
<dbReference type="RefSeq" id="WP_058030375.1">
    <property type="nucleotide sequence ID" value="NZ_CP013187.1"/>
</dbReference>
<organism evidence="2 3">
    <name type="scientific">Pseudoalteromonas phenolica</name>
    <dbReference type="NCBI Taxonomy" id="161398"/>
    <lineage>
        <taxon>Bacteria</taxon>
        <taxon>Pseudomonadati</taxon>
        <taxon>Pseudomonadota</taxon>
        <taxon>Gammaproteobacteria</taxon>
        <taxon>Alteromonadales</taxon>
        <taxon>Pseudoalteromonadaceae</taxon>
        <taxon>Pseudoalteromonas</taxon>
    </lineage>
</organism>
<dbReference type="EMBL" id="CP013187">
    <property type="protein sequence ID" value="ALO42670.1"/>
    <property type="molecule type" value="Genomic_DNA"/>
</dbReference>
<dbReference type="SUPFAM" id="SSF51182">
    <property type="entry name" value="RmlC-like cupins"/>
    <property type="match status" value="1"/>
</dbReference>
<proteinExistence type="predicted"/>
<dbReference type="PATRIC" id="fig|161398.10.peg.2210"/>
<dbReference type="InterPro" id="IPR028013">
    <property type="entry name" value="DUF4437"/>
</dbReference>
<feature type="chain" id="PRO_5006601035" description="DUF4437 domain-containing protein" evidence="1">
    <location>
        <begin position="25"/>
        <end position="271"/>
    </location>
</feature>
<evidence type="ECO:0000313" key="2">
    <source>
        <dbReference type="EMBL" id="ALO42670.1"/>
    </source>
</evidence>
<dbReference type="InterPro" id="IPR014710">
    <property type="entry name" value="RmlC-like_jellyroll"/>
</dbReference>
<protein>
    <recommendedName>
        <fullName evidence="4">DUF4437 domain-containing protein</fullName>
    </recommendedName>
</protein>
<dbReference type="STRING" id="161398.PP2015_2173"/>
<gene>
    <name evidence="2" type="ORF">PP2015_2173</name>
</gene>
<dbReference type="InterPro" id="IPR011051">
    <property type="entry name" value="RmlC_Cupin_sf"/>
</dbReference>
<dbReference type="Pfam" id="PF14499">
    <property type="entry name" value="DUF4437"/>
    <property type="match status" value="1"/>
</dbReference>
<name>A0A0S2K3L8_9GAMM</name>
<feature type="signal peptide" evidence="1">
    <location>
        <begin position="1"/>
        <end position="24"/>
    </location>
</feature>
<keyword evidence="3" id="KW-1185">Reference proteome</keyword>
<reference evidence="2 3" key="1">
    <citation type="submission" date="2015-11" db="EMBL/GenBank/DDBJ databases">
        <authorList>
            <person name="Zhang Y."/>
            <person name="Guo Z."/>
        </authorList>
    </citation>
    <scope>NUCLEOTIDE SEQUENCE [LARGE SCALE GENOMIC DNA]</scope>
    <source>
        <strain evidence="2 3">KCTC 12086</strain>
    </source>
</reference>
<dbReference type="CDD" id="cd06989">
    <property type="entry name" value="cupin_DRT102"/>
    <property type="match status" value="1"/>
</dbReference>
<evidence type="ECO:0008006" key="4">
    <source>
        <dbReference type="Google" id="ProtNLM"/>
    </source>
</evidence>
<dbReference type="KEGG" id="pphe:PP2015_2173"/>
<accession>A0A0S2K3L8</accession>
<dbReference type="Proteomes" id="UP000061457">
    <property type="component" value="Chromosome I"/>
</dbReference>
<keyword evidence="1" id="KW-0732">Signal</keyword>
<dbReference type="Gene3D" id="2.60.120.10">
    <property type="entry name" value="Jelly Rolls"/>
    <property type="match status" value="1"/>
</dbReference>
<sequence length="271" mass="30063">MRHVVKTLVIVTFFLTFISTNAFTAELKVIKAQSVEWGYLNPLRGAKSPGAAELWGDRTKNNATGMLVRFKKGFSSPPHIHNISYRGIVIKGLIHNADPNAEHLWMPSTSYWTQPAGGNHITAANGDENLIYLEIDSGPYLVKPSEKQFNNQEYPLNFHADNLVWQSADELTALKTRQAMFLAPLWQSNDGRTKGQLLKLPADFSGNVHVMSEEFKAVIIQGAVNLASSKDNDLLEAGSYIELNGVGKFNLSSSQPAILYIRSNGEFDVRD</sequence>
<dbReference type="OrthoDB" id="9805030at2"/>